<dbReference type="Proteomes" id="UP000885847">
    <property type="component" value="Unassembled WGS sequence"/>
</dbReference>
<sequence length="893" mass="98505">MIILVILSLLNLQNIHIPASENTTSSPKAVPDYATYLEFSPLGFFGTAGGAHIVAVTAKKPGGETDVNFSGTVYFHLTEENPNSSGFFFNPNTWQVVDSLVLTPADSGQYYLFVYDNDPEYIVFYATTNQPGVKPSIPYAMFVDTASANNPVIAAIHGPEFGHDSTNIMFEITLEDANGKINPNFTSIIDTNYVLVRVIDDDGTARISTFFTGDTNEAKAPFFDGRAWIWFEDTEQETVLIVTEDIDPLHDFAPDTHRIVIVPDNIATDIMPYTFRGSYTTAGEKKVLYMIAFAEDGPDQSNNTSQTMIWPIDILGTQSVSVSPSTWTTLNSGVASFNITDTEMDSFVIIRNDAQGTPVLYPSIPMFCTGYKDTSEATLLRVELLFKMAAGDTYSIDVSSIDNLENLDSTFNGWYRVDVYDHDYDGSEHVMDTLGTDDFVFEIVNGTSRFLIMDSEPESMTIQVRPYEGRDPVYYYLGTELPFGGETRIVFTPAGTQAVRWEIAPYTKFSEPGKTIFVAVNVVDSTGNVVPSWSSSPVIELTGSATYYPSPVPITKGAGVFGVTDSVEEAVVLTVYGGGLDTVTDTLYFMNPDSAAYILILDDRPEAAVNESLQINVLVLTPSMEIASYYNGWLYVFVTDTTRANTSSTYLWPDSVYINSGSGTFFISDSEPEYVDITITDPAGKLMPYRAQARFYGNMSANIYGSHIVNEEDTMDVYLLDYYGNIIDFTSELGYDSVNAYGIEYGASNGSFYFNSNSISGFTHGMARFRFSDTEAESVTIHIDPLNYDLFHGSGYVGSVVYALTGTPSIPLKLSFSVNPVNLEGIGISYQINRPGKLSMKVYDLSGRVVDKKDIFVKPGVYSENLKGLSSGVYFVKLKFGDRTEIFKTLLVR</sequence>
<name>A0A7C0VD11_UNCW3</name>
<comment type="caution">
    <text evidence="1">The sequence shown here is derived from an EMBL/GenBank/DDBJ whole genome shotgun (WGS) entry which is preliminary data.</text>
</comment>
<evidence type="ECO:0000313" key="1">
    <source>
        <dbReference type="EMBL" id="HDI83388.1"/>
    </source>
</evidence>
<protein>
    <submittedName>
        <fullName evidence="1">T9SS type A sorting domain-containing protein</fullName>
    </submittedName>
</protein>
<accession>A0A7C0VD11</accession>
<dbReference type="EMBL" id="DQWE01000299">
    <property type="protein sequence ID" value="HDI83388.1"/>
    <property type="molecule type" value="Genomic_DNA"/>
</dbReference>
<proteinExistence type="predicted"/>
<organism evidence="1">
    <name type="scientific">candidate division WOR-3 bacterium</name>
    <dbReference type="NCBI Taxonomy" id="2052148"/>
    <lineage>
        <taxon>Bacteria</taxon>
        <taxon>Bacteria division WOR-3</taxon>
    </lineage>
</organism>
<gene>
    <name evidence="1" type="ORF">ENF18_06315</name>
</gene>
<dbReference type="InterPro" id="IPR026444">
    <property type="entry name" value="Secre_tail"/>
</dbReference>
<dbReference type="NCBIfam" id="TIGR04183">
    <property type="entry name" value="Por_Secre_tail"/>
    <property type="match status" value="1"/>
</dbReference>
<reference evidence="1" key="1">
    <citation type="journal article" date="2020" name="mSystems">
        <title>Genome- and Community-Level Interaction Insights into Carbon Utilization and Element Cycling Functions of Hydrothermarchaeota in Hydrothermal Sediment.</title>
        <authorList>
            <person name="Zhou Z."/>
            <person name="Liu Y."/>
            <person name="Xu W."/>
            <person name="Pan J."/>
            <person name="Luo Z.H."/>
            <person name="Li M."/>
        </authorList>
    </citation>
    <scope>NUCLEOTIDE SEQUENCE [LARGE SCALE GENOMIC DNA]</scope>
    <source>
        <strain evidence="1">HyVt-102</strain>
    </source>
</reference>
<dbReference type="AlphaFoldDB" id="A0A7C0VD11"/>